<comment type="caution">
    <text evidence="1">The sequence shown here is derived from an EMBL/GenBank/DDBJ whole genome shotgun (WGS) entry which is preliminary data.</text>
</comment>
<dbReference type="Proteomes" id="UP000822688">
    <property type="component" value="Chromosome V"/>
</dbReference>
<proteinExistence type="predicted"/>
<sequence>MSIAATQKEALLKISSCRPSQTTLSVLRYGHVLQQKREGLENGKPQLRPYVQFAGPRDYGLRAPRNSRTTMSHIRSTSWTLLSSKTITPPTSPILTDGLLSHT</sequence>
<evidence type="ECO:0000313" key="1">
    <source>
        <dbReference type="EMBL" id="KAG0572512.1"/>
    </source>
</evidence>
<organism evidence="1 2">
    <name type="scientific">Ceratodon purpureus</name>
    <name type="common">Fire moss</name>
    <name type="synonym">Dicranum purpureum</name>
    <dbReference type="NCBI Taxonomy" id="3225"/>
    <lineage>
        <taxon>Eukaryota</taxon>
        <taxon>Viridiplantae</taxon>
        <taxon>Streptophyta</taxon>
        <taxon>Embryophyta</taxon>
        <taxon>Bryophyta</taxon>
        <taxon>Bryophytina</taxon>
        <taxon>Bryopsida</taxon>
        <taxon>Dicranidae</taxon>
        <taxon>Pseudoditrichales</taxon>
        <taxon>Ditrichaceae</taxon>
        <taxon>Ceratodon</taxon>
    </lineage>
</organism>
<protein>
    <submittedName>
        <fullName evidence="1">Uncharacterized protein</fullName>
    </submittedName>
</protein>
<dbReference type="AlphaFoldDB" id="A0A8T0HNS1"/>
<name>A0A8T0HNS1_CERPU</name>
<dbReference type="EMBL" id="CM026426">
    <property type="protein sequence ID" value="KAG0572512.1"/>
    <property type="molecule type" value="Genomic_DNA"/>
</dbReference>
<reference evidence="1" key="1">
    <citation type="submission" date="2020-06" db="EMBL/GenBank/DDBJ databases">
        <title>WGS assembly of Ceratodon purpureus strain R40.</title>
        <authorList>
            <person name="Carey S.B."/>
            <person name="Jenkins J."/>
            <person name="Shu S."/>
            <person name="Lovell J.T."/>
            <person name="Sreedasyam A."/>
            <person name="Maumus F."/>
            <person name="Tiley G.P."/>
            <person name="Fernandez-Pozo N."/>
            <person name="Barry K."/>
            <person name="Chen C."/>
            <person name="Wang M."/>
            <person name="Lipzen A."/>
            <person name="Daum C."/>
            <person name="Saski C.A."/>
            <person name="Payton A.C."/>
            <person name="Mcbreen J.C."/>
            <person name="Conrad R.E."/>
            <person name="Kollar L.M."/>
            <person name="Olsson S."/>
            <person name="Huttunen S."/>
            <person name="Landis J.B."/>
            <person name="Wickett N.J."/>
            <person name="Johnson M.G."/>
            <person name="Rensing S.A."/>
            <person name="Grimwood J."/>
            <person name="Schmutz J."/>
            <person name="Mcdaniel S.F."/>
        </authorList>
    </citation>
    <scope>NUCLEOTIDE SEQUENCE</scope>
    <source>
        <strain evidence="1">R40</strain>
    </source>
</reference>
<gene>
    <name evidence="1" type="ORF">KC19_VG101100</name>
</gene>
<accession>A0A8T0HNS1</accession>
<keyword evidence="2" id="KW-1185">Reference proteome</keyword>
<evidence type="ECO:0000313" key="2">
    <source>
        <dbReference type="Proteomes" id="UP000822688"/>
    </source>
</evidence>